<name>A0AAJ1QXU0_9FLAO</name>
<accession>A0AAJ1QXU0</accession>
<evidence type="ECO:0000313" key="3">
    <source>
        <dbReference type="EMBL" id="MDN3619591.1"/>
    </source>
</evidence>
<reference evidence="3" key="3">
    <citation type="submission" date="2023-06" db="EMBL/GenBank/DDBJ databases">
        <authorList>
            <person name="Lucena T."/>
            <person name="Sun Q."/>
        </authorList>
    </citation>
    <scope>NUCLEOTIDE SEQUENCE</scope>
    <source>
        <strain evidence="3">CECT 8670</strain>
    </source>
</reference>
<feature type="domain" description="ATPase BadF/BadG/BcrA/BcrD type" evidence="1">
    <location>
        <begin position="6"/>
        <end position="264"/>
    </location>
</feature>
<reference evidence="3 5" key="1">
    <citation type="journal article" date="2014" name="Int. J. Syst. Evol. Microbiol.">
        <title>Complete genome sequence of Corynebacterium casei LMG S-19264T (=DSM 44701T), isolated from a smear-ripened cheese.</title>
        <authorList>
            <consortium name="US DOE Joint Genome Institute (JGI-PGF)"/>
            <person name="Walter F."/>
            <person name="Albersmeier A."/>
            <person name="Kalinowski J."/>
            <person name="Ruckert C."/>
        </authorList>
    </citation>
    <scope>NUCLEOTIDE SEQUENCE [LARGE SCALE GENOMIC DNA]</scope>
    <source>
        <strain evidence="3 5">CECT 8670</strain>
    </source>
</reference>
<organism evidence="3 5">
    <name type="scientific">Polaribacter sejongensis</name>
    <dbReference type="NCBI Taxonomy" id="985043"/>
    <lineage>
        <taxon>Bacteria</taxon>
        <taxon>Pseudomonadati</taxon>
        <taxon>Bacteroidota</taxon>
        <taxon>Flavobacteriia</taxon>
        <taxon>Flavobacteriales</taxon>
        <taxon>Flavobacteriaceae</taxon>
    </lineage>
</organism>
<dbReference type="Proteomes" id="UP000232721">
    <property type="component" value="Chromosome"/>
</dbReference>
<dbReference type="EMBL" id="CP019336">
    <property type="protein sequence ID" value="AUC23498.1"/>
    <property type="molecule type" value="Genomic_DNA"/>
</dbReference>
<keyword evidence="4" id="KW-1185">Reference proteome</keyword>
<sequence length="284" mass="32121">MILIADSGSTKCDWIIINSNKKKVAKIATIGINPRLLSLKEINNIITSSKELESYKSKIETILFYGAGCASEDSRNNLKQLLFKYFDIATKITVEEDLKAAVYGTTKEPGVICILGTGSNCCYFDGKNVIVKQVSLGYSIMDEGSGNYLGKKLLNAYFYNKMPLDLKTKFEEEYNLTLDVILNGLYEKENPSAFLASFAKFVIENQSNEFIDAIIDKSLNELFDNLIMCYEEELFTKPLHFVGSIAYYLQTKIIKEAEKRNIRVSSFISKPIDNIIMNINKIDF</sequence>
<dbReference type="Gene3D" id="1.10.720.160">
    <property type="match status" value="1"/>
</dbReference>
<dbReference type="AlphaFoldDB" id="A0AAJ1QXU0"/>
<evidence type="ECO:0000259" key="1">
    <source>
        <dbReference type="Pfam" id="PF01869"/>
    </source>
</evidence>
<dbReference type="EMBL" id="JAUFQH010000006">
    <property type="protein sequence ID" value="MDN3619591.1"/>
    <property type="molecule type" value="Genomic_DNA"/>
</dbReference>
<dbReference type="InterPro" id="IPR043129">
    <property type="entry name" value="ATPase_NBD"/>
</dbReference>
<dbReference type="CDD" id="cd24079">
    <property type="entry name" value="ASKHA_NBD_PG1100-like"/>
    <property type="match status" value="1"/>
</dbReference>
<reference evidence="2 4" key="2">
    <citation type="submission" date="2017-02" db="EMBL/GenBank/DDBJ databases">
        <title>Trade-off between light-utilization and light-protection in marine flavobacteria.</title>
        <authorList>
            <person name="Kumagai Y."/>
            <person name="Yoshizawa S."/>
            <person name="Kogure K."/>
            <person name="Iwasaki W."/>
        </authorList>
    </citation>
    <scope>NUCLEOTIDE SEQUENCE [LARGE SCALE GENOMIC DNA]</scope>
    <source>
        <strain evidence="2 4">KCTC 23670</strain>
    </source>
</reference>
<dbReference type="SUPFAM" id="SSF53067">
    <property type="entry name" value="Actin-like ATPase domain"/>
    <property type="match status" value="2"/>
</dbReference>
<dbReference type="PANTHER" id="PTHR43190">
    <property type="entry name" value="N-ACETYL-D-GLUCOSAMINE KINASE"/>
    <property type="match status" value="1"/>
</dbReference>
<dbReference type="RefSeq" id="WP_165730912.1">
    <property type="nucleotide sequence ID" value="NZ_CP019336.1"/>
</dbReference>
<evidence type="ECO:0000313" key="4">
    <source>
        <dbReference type="Proteomes" id="UP000232721"/>
    </source>
</evidence>
<dbReference type="InterPro" id="IPR052519">
    <property type="entry name" value="Euk-type_GlcNAc_Kinase"/>
</dbReference>
<dbReference type="Pfam" id="PF01869">
    <property type="entry name" value="BcrAD_BadFG"/>
    <property type="match status" value="1"/>
</dbReference>
<proteinExistence type="predicted"/>
<dbReference type="Proteomes" id="UP001228636">
    <property type="component" value="Unassembled WGS sequence"/>
</dbReference>
<evidence type="ECO:0000313" key="5">
    <source>
        <dbReference type="Proteomes" id="UP001228636"/>
    </source>
</evidence>
<evidence type="ECO:0000313" key="2">
    <source>
        <dbReference type="EMBL" id="AUC23498.1"/>
    </source>
</evidence>
<dbReference type="Gene3D" id="3.30.420.40">
    <property type="match status" value="2"/>
</dbReference>
<dbReference type="InterPro" id="IPR002731">
    <property type="entry name" value="ATPase_BadF"/>
</dbReference>
<protein>
    <submittedName>
        <fullName evidence="3">BadF/BadG/BcrA/BcrD ATPase family protein</fullName>
    </submittedName>
</protein>
<gene>
    <name evidence="2" type="ORF">BTO15_15940</name>
    <name evidence="3" type="ORF">QWY81_09015</name>
</gene>
<dbReference type="PANTHER" id="PTHR43190:SF3">
    <property type="entry name" value="N-ACETYL-D-GLUCOSAMINE KINASE"/>
    <property type="match status" value="1"/>
</dbReference>